<comment type="caution">
    <text evidence="2">The sequence shown here is derived from an EMBL/GenBank/DDBJ whole genome shotgun (WGS) entry which is preliminary data.</text>
</comment>
<name>A0A8T4LCR4_9ARCH</name>
<reference evidence="2" key="1">
    <citation type="submission" date="2021-03" db="EMBL/GenBank/DDBJ databases">
        <authorList>
            <person name="Jaffe A."/>
        </authorList>
    </citation>
    <scope>NUCLEOTIDE SEQUENCE</scope>
    <source>
        <strain evidence="2">RIFCSPLOWO2_01_FULL_58_19</strain>
    </source>
</reference>
<evidence type="ECO:0000256" key="1">
    <source>
        <dbReference type="SAM" id="MobiDB-lite"/>
    </source>
</evidence>
<feature type="region of interest" description="Disordered" evidence="1">
    <location>
        <begin position="54"/>
        <end position="85"/>
    </location>
</feature>
<evidence type="ECO:0000313" key="2">
    <source>
        <dbReference type="EMBL" id="MBS3063732.1"/>
    </source>
</evidence>
<reference evidence="2" key="2">
    <citation type="submission" date="2021-05" db="EMBL/GenBank/DDBJ databases">
        <title>Protein family content uncovers lineage relationships and bacterial pathway maintenance mechanisms in DPANN archaea.</title>
        <authorList>
            <person name="Castelle C.J."/>
            <person name="Meheust R."/>
            <person name="Jaffe A.L."/>
            <person name="Seitz K."/>
            <person name="Gong X."/>
            <person name="Baker B.J."/>
            <person name="Banfield J.F."/>
        </authorList>
    </citation>
    <scope>NUCLEOTIDE SEQUENCE</scope>
    <source>
        <strain evidence="2">RIFCSPLOWO2_01_FULL_58_19</strain>
    </source>
</reference>
<organism evidence="2 3">
    <name type="scientific">Candidatus Iainarchaeum sp</name>
    <dbReference type="NCBI Taxonomy" id="3101447"/>
    <lineage>
        <taxon>Archaea</taxon>
        <taxon>Candidatus Iainarchaeota</taxon>
        <taxon>Candidatus Iainarchaeia</taxon>
        <taxon>Candidatus Iainarchaeales</taxon>
        <taxon>Candidatus Iainarchaeaceae</taxon>
        <taxon>Candidatus Iainarchaeum</taxon>
    </lineage>
</organism>
<dbReference type="AlphaFoldDB" id="A0A8T4LCR4"/>
<dbReference type="EMBL" id="JAGVWE010000007">
    <property type="protein sequence ID" value="MBS3063732.1"/>
    <property type="molecule type" value="Genomic_DNA"/>
</dbReference>
<evidence type="ECO:0000313" key="3">
    <source>
        <dbReference type="Proteomes" id="UP000678237"/>
    </source>
</evidence>
<gene>
    <name evidence="2" type="ORF">J4203_07760</name>
</gene>
<accession>A0A8T4LCR4</accession>
<proteinExistence type="predicted"/>
<protein>
    <submittedName>
        <fullName evidence="2">Uncharacterized protein</fullName>
    </submittedName>
</protein>
<dbReference type="Proteomes" id="UP000678237">
    <property type="component" value="Unassembled WGS sequence"/>
</dbReference>
<sequence>MGLLSAVRDVVAILRDLLLIAFFAAALFGVITISSAASKLGEAGLPGLIGSGQLEKSMGAPPAGEQNPLTSFGEPSTDFDGEKITDPGLVQSYREAKAELEAGNTEQGLQQALARLEEGFSAKGMGSEVNTVRNLRKAIAEQDTQNIRRHGSLLEAMFGG</sequence>